<evidence type="ECO:0000256" key="2">
    <source>
        <dbReference type="SAM" id="MobiDB-lite"/>
    </source>
</evidence>
<feature type="region of interest" description="Disordered" evidence="2">
    <location>
        <begin position="1"/>
        <end position="23"/>
    </location>
</feature>
<keyword evidence="1" id="KW-0175">Coiled coil</keyword>
<proteinExistence type="predicted"/>
<comment type="caution">
    <text evidence="3">The sequence shown here is derived from an EMBL/GenBank/DDBJ whole genome shotgun (WGS) entry which is preliminary data.</text>
</comment>
<dbReference type="AlphaFoldDB" id="A0A4Q8AKA7"/>
<organism evidence="3 4">
    <name type="scientific">Microterricola gilva</name>
    <dbReference type="NCBI Taxonomy" id="393267"/>
    <lineage>
        <taxon>Bacteria</taxon>
        <taxon>Bacillati</taxon>
        <taxon>Actinomycetota</taxon>
        <taxon>Actinomycetes</taxon>
        <taxon>Micrococcales</taxon>
        <taxon>Microbacteriaceae</taxon>
        <taxon>Microterricola</taxon>
    </lineage>
</organism>
<evidence type="ECO:0000313" key="3">
    <source>
        <dbReference type="EMBL" id="RZU64343.1"/>
    </source>
</evidence>
<dbReference type="EMBL" id="SHLC01000001">
    <property type="protein sequence ID" value="RZU64343.1"/>
    <property type="molecule type" value="Genomic_DNA"/>
</dbReference>
<evidence type="ECO:0000256" key="1">
    <source>
        <dbReference type="SAM" id="Coils"/>
    </source>
</evidence>
<feature type="coiled-coil region" evidence="1">
    <location>
        <begin position="37"/>
        <end position="71"/>
    </location>
</feature>
<dbReference type="RefSeq" id="WP_130504859.1">
    <property type="nucleotide sequence ID" value="NZ_SHLC01000001.1"/>
</dbReference>
<name>A0A4Q8AKA7_9MICO</name>
<dbReference type="Proteomes" id="UP000291483">
    <property type="component" value="Unassembled WGS sequence"/>
</dbReference>
<sequence length="90" mass="10093">MSEMPVDSPHGSGGTETVSTESDTMLRRFTSQLATERAAALRELGEASTLNEELRAENERLRTQLEHISNRRVVRLTDRLARGLRRTGRG</sequence>
<gene>
    <name evidence="3" type="ORF">EV379_0638</name>
</gene>
<keyword evidence="4" id="KW-1185">Reference proteome</keyword>
<accession>A0A4Q8AKA7</accession>
<reference evidence="3 4" key="1">
    <citation type="submission" date="2019-02" db="EMBL/GenBank/DDBJ databases">
        <title>Sequencing the genomes of 1000 actinobacteria strains.</title>
        <authorList>
            <person name="Klenk H.-P."/>
        </authorList>
    </citation>
    <scope>NUCLEOTIDE SEQUENCE [LARGE SCALE GENOMIC DNA]</scope>
    <source>
        <strain evidence="3 4">DSM 18319</strain>
    </source>
</reference>
<protein>
    <submittedName>
        <fullName evidence="3">Uncharacterized protein</fullName>
    </submittedName>
</protein>
<evidence type="ECO:0000313" key="4">
    <source>
        <dbReference type="Proteomes" id="UP000291483"/>
    </source>
</evidence>